<protein>
    <submittedName>
        <fullName evidence="1">Uncharacterized protein</fullName>
    </submittedName>
</protein>
<organism evidence="1 2">
    <name type="scientific">Trichophyton equinum (strain ATCC MYA-4606 / CBS 127.97)</name>
    <name type="common">Horse ringworm fungus</name>
    <dbReference type="NCBI Taxonomy" id="559882"/>
    <lineage>
        <taxon>Eukaryota</taxon>
        <taxon>Fungi</taxon>
        <taxon>Dikarya</taxon>
        <taxon>Ascomycota</taxon>
        <taxon>Pezizomycotina</taxon>
        <taxon>Eurotiomycetes</taxon>
        <taxon>Eurotiomycetidae</taxon>
        <taxon>Onygenales</taxon>
        <taxon>Arthrodermataceae</taxon>
        <taxon>Trichophyton</taxon>
    </lineage>
</organism>
<sequence length="121" mass="13508">MPCVPGGTRGTYGDCRQAGHRYEPLDETPDVYYFIHLRMAVFGLRGAGWSVAPTMITELKGLYNKIMEPVREIRSEATQVGGMARARQIAGLVWGYEHSTPPRCPQNDAEFAAFFEQNALL</sequence>
<proteinExistence type="predicted"/>
<dbReference type="AlphaFoldDB" id="F2Q2L1"/>
<name>F2Q2L1_TRIEC</name>
<accession>F2Q2L1</accession>
<gene>
    <name evidence="1" type="ORF">TEQG_07489</name>
</gene>
<reference evidence="2" key="1">
    <citation type="journal article" date="2012" name="MBio">
        <title>Comparative genome analysis of Trichophyton rubrum and related dermatophytes reveals candidate genes involved in infection.</title>
        <authorList>
            <person name="Martinez D.A."/>
            <person name="Oliver B.G."/>
            <person name="Graeser Y."/>
            <person name="Goldberg J.M."/>
            <person name="Li W."/>
            <person name="Martinez-Rossi N.M."/>
            <person name="Monod M."/>
            <person name="Shelest E."/>
            <person name="Barton R.C."/>
            <person name="Birch E."/>
            <person name="Brakhage A.A."/>
            <person name="Chen Z."/>
            <person name="Gurr S.J."/>
            <person name="Heiman D."/>
            <person name="Heitman J."/>
            <person name="Kosti I."/>
            <person name="Rossi A."/>
            <person name="Saif S."/>
            <person name="Samalova M."/>
            <person name="Saunders C.W."/>
            <person name="Shea T."/>
            <person name="Summerbell R.C."/>
            <person name="Xu J."/>
            <person name="Young S."/>
            <person name="Zeng Q."/>
            <person name="Birren B.W."/>
            <person name="Cuomo C.A."/>
            <person name="White T.C."/>
        </authorList>
    </citation>
    <scope>NUCLEOTIDE SEQUENCE [LARGE SCALE GENOMIC DNA]</scope>
    <source>
        <strain evidence="2">ATCC MYA-4606 / CBS 127.97</strain>
    </source>
</reference>
<evidence type="ECO:0000313" key="1">
    <source>
        <dbReference type="EMBL" id="EGE08379.1"/>
    </source>
</evidence>
<dbReference type="VEuPathDB" id="FungiDB:TEQG_07489"/>
<dbReference type="HOGENOM" id="CLU_153392_0_0_1"/>
<dbReference type="Proteomes" id="UP000009169">
    <property type="component" value="Unassembled WGS sequence"/>
</dbReference>
<evidence type="ECO:0000313" key="2">
    <source>
        <dbReference type="Proteomes" id="UP000009169"/>
    </source>
</evidence>
<keyword evidence="2" id="KW-1185">Reference proteome</keyword>
<dbReference type="EMBL" id="DS995778">
    <property type="protein sequence ID" value="EGE08379.1"/>
    <property type="molecule type" value="Genomic_DNA"/>
</dbReference>